<feature type="domain" description="HTH tetR-type" evidence="3">
    <location>
        <begin position="14"/>
        <end position="74"/>
    </location>
</feature>
<keyword evidence="5" id="KW-1185">Reference proteome</keyword>
<dbReference type="eggNOG" id="COG1309">
    <property type="taxonomic scope" value="Bacteria"/>
</dbReference>
<evidence type="ECO:0000256" key="2">
    <source>
        <dbReference type="PROSITE-ProRule" id="PRU00335"/>
    </source>
</evidence>
<evidence type="ECO:0000259" key="3">
    <source>
        <dbReference type="PROSITE" id="PS50977"/>
    </source>
</evidence>
<dbReference type="RefSeq" id="WP_004617091.1">
    <property type="nucleotide sequence ID" value="NZ_ACXX02000002.1"/>
</dbReference>
<dbReference type="Proteomes" id="UP000003860">
    <property type="component" value="Unassembled WGS sequence"/>
</dbReference>
<dbReference type="SUPFAM" id="SSF46689">
    <property type="entry name" value="Homeodomain-like"/>
    <property type="match status" value="1"/>
</dbReference>
<organism evidence="4 5">
    <name type="scientific">Ruminiclostridium papyrosolvens DSM 2782</name>
    <dbReference type="NCBI Taxonomy" id="588581"/>
    <lineage>
        <taxon>Bacteria</taxon>
        <taxon>Bacillati</taxon>
        <taxon>Bacillota</taxon>
        <taxon>Clostridia</taxon>
        <taxon>Eubacteriales</taxon>
        <taxon>Oscillospiraceae</taxon>
        <taxon>Ruminiclostridium</taxon>
    </lineage>
</organism>
<dbReference type="GO" id="GO:0003677">
    <property type="term" value="F:DNA binding"/>
    <property type="evidence" value="ECO:0007669"/>
    <property type="project" value="UniProtKB-UniRule"/>
</dbReference>
<keyword evidence="1 2" id="KW-0238">DNA-binding</keyword>
<accession>F1T947</accession>
<dbReference type="AlphaFoldDB" id="F1T947"/>
<dbReference type="Gene3D" id="1.10.10.60">
    <property type="entry name" value="Homeodomain-like"/>
    <property type="match status" value="1"/>
</dbReference>
<sequence>MEREVRKPVQKRSQEKKEKIKNVAIKLFSEKGYHNVSTNEIAKSASISIGTLYNYFSDKKAIYDELVGDLYTKILSQITPEVLSPSDSPIVLLERYVNLIMEGHTYMTNFQREITSLSYQNAEFRKLDDNYRAIATEKILLLLQKYENYLRITNLDTVSFILQTCIEAVIHEVQFYEIPYDKAAIIKELIQMLSRYLFRDEYINAL</sequence>
<dbReference type="PROSITE" id="PS50977">
    <property type="entry name" value="HTH_TETR_2"/>
    <property type="match status" value="1"/>
</dbReference>
<dbReference type="PANTHER" id="PTHR43479:SF11">
    <property type="entry name" value="ACREF_ENVCD OPERON REPRESSOR-RELATED"/>
    <property type="match status" value="1"/>
</dbReference>
<dbReference type="EMBL" id="ACXX02000002">
    <property type="protein sequence ID" value="EGD49029.1"/>
    <property type="molecule type" value="Genomic_DNA"/>
</dbReference>
<dbReference type="InterPro" id="IPR001647">
    <property type="entry name" value="HTH_TetR"/>
</dbReference>
<evidence type="ECO:0000256" key="1">
    <source>
        <dbReference type="ARBA" id="ARBA00023125"/>
    </source>
</evidence>
<dbReference type="OrthoDB" id="9812993at2"/>
<dbReference type="PANTHER" id="PTHR43479">
    <property type="entry name" value="ACREF/ENVCD OPERON REPRESSOR-RELATED"/>
    <property type="match status" value="1"/>
</dbReference>
<dbReference type="InterPro" id="IPR009057">
    <property type="entry name" value="Homeodomain-like_sf"/>
</dbReference>
<reference evidence="4" key="2">
    <citation type="submission" date="2011-01" db="EMBL/GenBank/DDBJ databases">
        <title>The Non-contiguous Finished genome of Clostridium papyrosolvens.</title>
        <authorList>
            <person name="Lucas S."/>
            <person name="Copeland A."/>
            <person name="Lapidus A."/>
            <person name="Cheng J.-F."/>
            <person name="Goodwin L."/>
            <person name="Pitluck S."/>
            <person name="Misra M."/>
            <person name="Chertkov O."/>
            <person name="Detter J.C."/>
            <person name="Han C."/>
            <person name="Tapia R."/>
            <person name="Land M."/>
            <person name="Hauser L."/>
            <person name="Kyrpides N."/>
            <person name="Ivanova N."/>
            <person name="Pagani I."/>
            <person name="Mouttaki H."/>
            <person name="He Z."/>
            <person name="Zhou J."/>
            <person name="Hemme C.L."/>
            <person name="Woyke T."/>
        </authorList>
    </citation>
    <scope>NUCLEOTIDE SEQUENCE [LARGE SCALE GENOMIC DNA]</scope>
    <source>
        <strain evidence="4">DSM 2782</strain>
    </source>
</reference>
<dbReference type="Pfam" id="PF00440">
    <property type="entry name" value="TetR_N"/>
    <property type="match status" value="1"/>
</dbReference>
<dbReference type="InterPro" id="IPR023772">
    <property type="entry name" value="DNA-bd_HTH_TetR-type_CS"/>
</dbReference>
<name>F1T947_9FIRM</name>
<dbReference type="Gene3D" id="1.10.357.10">
    <property type="entry name" value="Tetracycline Repressor, domain 2"/>
    <property type="match status" value="1"/>
</dbReference>
<proteinExistence type="predicted"/>
<dbReference type="PROSITE" id="PS01081">
    <property type="entry name" value="HTH_TETR_1"/>
    <property type="match status" value="1"/>
</dbReference>
<feature type="DNA-binding region" description="H-T-H motif" evidence="2">
    <location>
        <begin position="37"/>
        <end position="56"/>
    </location>
</feature>
<comment type="caution">
    <text evidence="4">The sequence shown here is derived from an EMBL/GenBank/DDBJ whole genome shotgun (WGS) entry which is preliminary data.</text>
</comment>
<evidence type="ECO:0000313" key="4">
    <source>
        <dbReference type="EMBL" id="EGD49029.1"/>
    </source>
</evidence>
<evidence type="ECO:0000313" key="5">
    <source>
        <dbReference type="Proteomes" id="UP000003860"/>
    </source>
</evidence>
<dbReference type="PRINTS" id="PR00455">
    <property type="entry name" value="HTHTETR"/>
</dbReference>
<reference evidence="4" key="1">
    <citation type="submission" date="2009-07" db="EMBL/GenBank/DDBJ databases">
        <authorList>
            <consortium name="US DOE Joint Genome Institute (JGI-PGF)"/>
            <person name="Lucas S."/>
            <person name="Copeland A."/>
            <person name="Lapidus A."/>
            <person name="Glavina del Rio T."/>
            <person name="Tice H."/>
            <person name="Bruce D."/>
            <person name="Goodwin L."/>
            <person name="Pitluck S."/>
            <person name="Larimer F."/>
            <person name="Land M.L."/>
            <person name="Mouttaki H."/>
            <person name="He Z."/>
            <person name="Zhou J."/>
            <person name="Hemme C.L."/>
        </authorList>
    </citation>
    <scope>NUCLEOTIDE SEQUENCE [LARGE SCALE GENOMIC DNA]</scope>
    <source>
        <strain evidence="4">DSM 2782</strain>
    </source>
</reference>
<protein>
    <submittedName>
        <fullName evidence="4">Transcriptional regulator, TetR family</fullName>
    </submittedName>
</protein>
<dbReference type="InterPro" id="IPR050624">
    <property type="entry name" value="HTH-type_Tx_Regulator"/>
</dbReference>
<gene>
    <name evidence="4" type="ORF">Cpap_3458</name>
</gene>
<dbReference type="STRING" id="588581.Cpap_3458"/>